<dbReference type="Pfam" id="PF00534">
    <property type="entry name" value="Glycos_transf_1"/>
    <property type="match status" value="1"/>
</dbReference>
<keyword evidence="4" id="KW-1185">Reference proteome</keyword>
<dbReference type="PANTHER" id="PTHR46401">
    <property type="entry name" value="GLYCOSYLTRANSFERASE WBBK-RELATED"/>
    <property type="match status" value="1"/>
</dbReference>
<proteinExistence type="predicted"/>
<name>A0ABT0B6G6_9SPHN</name>
<keyword evidence="1 3" id="KW-0808">Transferase</keyword>
<evidence type="ECO:0000256" key="1">
    <source>
        <dbReference type="ARBA" id="ARBA00022679"/>
    </source>
</evidence>
<gene>
    <name evidence="3" type="ORF">MTR64_18755</name>
</gene>
<dbReference type="Gene3D" id="3.40.50.2000">
    <property type="entry name" value="Glycogen Phosphorylase B"/>
    <property type="match status" value="1"/>
</dbReference>
<dbReference type="PANTHER" id="PTHR46401:SF2">
    <property type="entry name" value="GLYCOSYLTRANSFERASE WBBK-RELATED"/>
    <property type="match status" value="1"/>
</dbReference>
<evidence type="ECO:0000313" key="4">
    <source>
        <dbReference type="Proteomes" id="UP001162880"/>
    </source>
</evidence>
<dbReference type="Proteomes" id="UP001162880">
    <property type="component" value="Unassembled WGS sequence"/>
</dbReference>
<protein>
    <submittedName>
        <fullName evidence="3">Glycosyltransferase</fullName>
        <ecNumber evidence="3">2.4.-.-</ecNumber>
    </submittedName>
</protein>
<dbReference type="EMBL" id="JALHLE010000038">
    <property type="protein sequence ID" value="MCJ2180617.1"/>
    <property type="molecule type" value="Genomic_DNA"/>
</dbReference>
<evidence type="ECO:0000259" key="2">
    <source>
        <dbReference type="Pfam" id="PF00534"/>
    </source>
</evidence>
<sequence length="427" mass="46862">MSRIIAYDLTRLFIGPLFLTPRGIDRVDLALALHVFEHENTRNLGILPTPWGTRAYPAKVVRQLLEKLQQLWSEDLAGSRDPQLQFLIERIQEPFAVHQVTASPARLSLAGKVRRIVDLLLVTGLKLGRSAKRSVPRGAVYVNIGQLGLAVPIFHAWLEERRDLTCAIMLHDVIPLEYPHLVSKAAVGHHARMVKTAARHADCLLFNTEYARAGIDAALQEYGRIGVPSLVRSLPLPDAYAEAEMSVPELDNVNYFLVVSTIEPRKNHDLLLRVWKRLIKRMGVEAPHLIVVGARGYDSERILAPLDHDPVLQAHVHIVSGLSSAALASLTLGATGMLCPSLAEGFGLPVLEANALAVPTVASDIAAHREVGNDATIFLPTDDEIGWERAITGLPATGQRRGVPIAASLTEQAYCDDVLDFLTEMKI</sequence>
<feature type="domain" description="Glycosyl transferase family 1" evidence="2">
    <location>
        <begin position="251"/>
        <end position="375"/>
    </location>
</feature>
<evidence type="ECO:0000313" key="3">
    <source>
        <dbReference type="EMBL" id="MCJ2180617.1"/>
    </source>
</evidence>
<comment type="caution">
    <text evidence="3">The sequence shown here is derived from an EMBL/GenBank/DDBJ whole genome shotgun (WGS) entry which is preliminary data.</text>
</comment>
<dbReference type="RefSeq" id="WP_243996040.1">
    <property type="nucleotide sequence ID" value="NZ_JALHLE010000038.1"/>
</dbReference>
<organism evidence="3 4">
    <name type="scientific">Novosphingobium album</name>
    <name type="common">ex Hu et al. 2023</name>
    <dbReference type="NCBI Taxonomy" id="2930093"/>
    <lineage>
        <taxon>Bacteria</taxon>
        <taxon>Pseudomonadati</taxon>
        <taxon>Pseudomonadota</taxon>
        <taxon>Alphaproteobacteria</taxon>
        <taxon>Sphingomonadales</taxon>
        <taxon>Sphingomonadaceae</taxon>
        <taxon>Novosphingobium</taxon>
    </lineage>
</organism>
<reference evidence="3" key="1">
    <citation type="submission" date="2022-03" db="EMBL/GenBank/DDBJ databases">
        <title>Identification of a novel bacterium isolated from mangrove sediments.</title>
        <authorList>
            <person name="Pan X."/>
        </authorList>
    </citation>
    <scope>NUCLEOTIDE SEQUENCE</scope>
    <source>
        <strain evidence="3">B2580</strain>
    </source>
</reference>
<dbReference type="InterPro" id="IPR001296">
    <property type="entry name" value="Glyco_trans_1"/>
</dbReference>
<keyword evidence="3" id="KW-0328">Glycosyltransferase</keyword>
<dbReference type="GO" id="GO:0016757">
    <property type="term" value="F:glycosyltransferase activity"/>
    <property type="evidence" value="ECO:0007669"/>
    <property type="project" value="UniProtKB-KW"/>
</dbReference>
<accession>A0ABT0B6G6</accession>
<dbReference type="EC" id="2.4.-.-" evidence="3"/>
<dbReference type="SUPFAM" id="SSF53756">
    <property type="entry name" value="UDP-Glycosyltransferase/glycogen phosphorylase"/>
    <property type="match status" value="1"/>
</dbReference>